<comment type="caution">
    <text evidence="5">The sequence shown here is derived from an EMBL/GenBank/DDBJ whole genome shotgun (WGS) entry which is preliminary data.</text>
</comment>
<dbReference type="PANTHER" id="PTHR24198:SF165">
    <property type="entry name" value="ANKYRIN REPEAT-CONTAINING PROTEIN-RELATED"/>
    <property type="match status" value="1"/>
</dbReference>
<proteinExistence type="predicted"/>
<dbReference type="InterPro" id="IPR036770">
    <property type="entry name" value="Ankyrin_rpt-contain_sf"/>
</dbReference>
<dbReference type="Gene3D" id="1.25.40.20">
    <property type="entry name" value="Ankyrin repeat-containing domain"/>
    <property type="match status" value="2"/>
</dbReference>
<feature type="repeat" description="ANK" evidence="3">
    <location>
        <begin position="246"/>
        <end position="278"/>
    </location>
</feature>
<evidence type="ECO:0000313" key="6">
    <source>
        <dbReference type="Proteomes" id="UP000186817"/>
    </source>
</evidence>
<reference evidence="5 6" key="1">
    <citation type="submission" date="2016-02" db="EMBL/GenBank/DDBJ databases">
        <title>Genome analysis of coral dinoflagellate symbionts highlights evolutionary adaptations to a symbiotic lifestyle.</title>
        <authorList>
            <person name="Aranda M."/>
            <person name="Li Y."/>
            <person name="Liew Y.J."/>
            <person name="Baumgarten S."/>
            <person name="Simakov O."/>
            <person name="Wilson M."/>
            <person name="Piel J."/>
            <person name="Ashoor H."/>
            <person name="Bougouffa S."/>
            <person name="Bajic V.B."/>
            <person name="Ryu T."/>
            <person name="Ravasi T."/>
            <person name="Bayer T."/>
            <person name="Micklem G."/>
            <person name="Kim H."/>
            <person name="Bhak J."/>
            <person name="Lajeunesse T.C."/>
            <person name="Voolstra C.R."/>
        </authorList>
    </citation>
    <scope>NUCLEOTIDE SEQUENCE [LARGE SCALE GENOMIC DNA]</scope>
    <source>
        <strain evidence="5 6">CCMP2467</strain>
    </source>
</reference>
<evidence type="ECO:0000256" key="2">
    <source>
        <dbReference type="ARBA" id="ARBA00023043"/>
    </source>
</evidence>
<keyword evidence="6" id="KW-1185">Reference proteome</keyword>
<dbReference type="Pfam" id="PF13857">
    <property type="entry name" value="Ank_5"/>
    <property type="match status" value="1"/>
</dbReference>
<evidence type="ECO:0000313" key="5">
    <source>
        <dbReference type="EMBL" id="OLQ05765.1"/>
    </source>
</evidence>
<dbReference type="CDD" id="cd15457">
    <property type="entry name" value="NADAR"/>
    <property type="match status" value="1"/>
</dbReference>
<dbReference type="SMART" id="SM00248">
    <property type="entry name" value="ANK"/>
    <property type="match status" value="4"/>
</dbReference>
<dbReference type="SUPFAM" id="SSF143990">
    <property type="entry name" value="YbiA-like"/>
    <property type="match status" value="1"/>
</dbReference>
<dbReference type="Gene3D" id="1.10.357.40">
    <property type="entry name" value="YbiA-like"/>
    <property type="match status" value="1"/>
</dbReference>
<dbReference type="NCBIfam" id="TIGR02464">
    <property type="entry name" value="ribofla_fusion"/>
    <property type="match status" value="1"/>
</dbReference>
<dbReference type="Gene3D" id="3.40.50.150">
    <property type="entry name" value="Vaccinia Virus protein VP39"/>
    <property type="match status" value="1"/>
</dbReference>
<dbReference type="OrthoDB" id="341259at2759"/>
<sequence>MATKPQPASTRIIHFSGQTPELHWLDNLCCAGYPIQIDGRSWPSTEHYFQAQKFVTTCPELMERIRTLPTDSVESNFEAKRLGRSGRLRADWEQVKYSIMRTAVLAKFSQHEELRRRLLHDVPCEAIFVEHCADAEWGDGGDGSGKNLFGKVLTEVRDTLAQQERQQSSSFLPAEDGLQCHVREAGFRIDWIIPIPPLRPLTDGICFARTGHKPAMALVLAASTRDWAEVERLLKVGSDVNKQDRSGQSCLMWTAQWDNLKMVRLLLERRAAVDLKSNHGVSALMFAADSNARDIVRVLLTHKASPDEKSRHGMNALLLAAKNGAAQTIRVLLEGQADINAKGAGGMTALMYAAADDHADAVQVLLDHGADVNVQNRDRQTALILATQKNATLRARHNFAPMVEYVNGVSHLPSVLDFLLAAQSDLELQDREGKKALDYAGGKAEQLLRSWPNRVARLAAALEEEPRPDDPEVIESEMSQWDLADTLQPTRIRSGKKQKIFGEVDTTPSGEAAKRRQKLGRSLRWSDGLQENQQNTLFECLGGVTASFQSKTSRLIAVQGTFDELLNAAGLDLANEVEPPPEDASQLWHFWGGGGNTGMSGQMTNNPELVPSETEESRAFHFSHKGVAVSVSERRRQPKDPLATDYTGDLVWPTAVAFSRYICEKHGLEGTRALDVGAGTGLVGLVVHRMGAKSVTFTDVPRVIPLLSRNVALHCLADATRKADPAETQAGEAIVRPLLWGEAEAEALVQERGHFDLVLCCEVVYQQPQQVWQSLQAVLKRVLARPGGRVVFAYQHRDGAEVTDAQFFETLEEACGVHLESEESLSAWDDAWDDIDFRWVRTYVATAAAQL</sequence>
<keyword evidence="1" id="KW-0677">Repeat</keyword>
<evidence type="ECO:0000256" key="1">
    <source>
        <dbReference type="ARBA" id="ARBA00022737"/>
    </source>
</evidence>
<name>A0A1Q9EE98_SYMMI</name>
<dbReference type="Pfam" id="PF10294">
    <property type="entry name" value="Methyltransf_16"/>
    <property type="match status" value="1"/>
</dbReference>
<dbReference type="Pfam" id="PF08719">
    <property type="entry name" value="NADAR"/>
    <property type="match status" value="1"/>
</dbReference>
<evidence type="ECO:0000259" key="4">
    <source>
        <dbReference type="Pfam" id="PF08719"/>
    </source>
</evidence>
<feature type="domain" description="NADAR" evidence="4">
    <location>
        <begin position="34"/>
        <end position="160"/>
    </location>
</feature>
<dbReference type="InterPro" id="IPR002110">
    <property type="entry name" value="Ankyrin_rpt"/>
</dbReference>
<dbReference type="PROSITE" id="PS50088">
    <property type="entry name" value="ANK_REPEAT"/>
    <property type="match status" value="4"/>
</dbReference>
<dbReference type="AlphaFoldDB" id="A0A1Q9EE98"/>
<dbReference type="PANTHER" id="PTHR24198">
    <property type="entry name" value="ANKYRIN REPEAT AND PROTEIN KINASE DOMAIN-CONTAINING PROTEIN"/>
    <property type="match status" value="1"/>
</dbReference>
<dbReference type="InterPro" id="IPR037238">
    <property type="entry name" value="YbiA-like_sf"/>
</dbReference>
<dbReference type="Proteomes" id="UP000186817">
    <property type="component" value="Unassembled WGS sequence"/>
</dbReference>
<dbReference type="InterPro" id="IPR012816">
    <property type="entry name" value="NADAR"/>
</dbReference>
<dbReference type="InterPro" id="IPR029063">
    <property type="entry name" value="SAM-dependent_MTases_sf"/>
</dbReference>
<gene>
    <name evidence="5" type="primary">ybiA</name>
    <name evidence="5" type="ORF">AK812_SmicGene11018</name>
</gene>
<feature type="repeat" description="ANK" evidence="3">
    <location>
        <begin position="345"/>
        <end position="377"/>
    </location>
</feature>
<organism evidence="5 6">
    <name type="scientific">Symbiodinium microadriaticum</name>
    <name type="common">Dinoflagellate</name>
    <name type="synonym">Zooxanthella microadriatica</name>
    <dbReference type="NCBI Taxonomy" id="2951"/>
    <lineage>
        <taxon>Eukaryota</taxon>
        <taxon>Sar</taxon>
        <taxon>Alveolata</taxon>
        <taxon>Dinophyceae</taxon>
        <taxon>Suessiales</taxon>
        <taxon>Symbiodiniaceae</taxon>
        <taxon>Symbiodinium</taxon>
    </lineage>
</organism>
<protein>
    <submittedName>
        <fullName evidence="5">Swarming motility protein YbiA</fullName>
    </submittedName>
</protein>
<evidence type="ECO:0000256" key="3">
    <source>
        <dbReference type="PROSITE-ProRule" id="PRU00023"/>
    </source>
</evidence>
<dbReference type="InterPro" id="IPR019410">
    <property type="entry name" value="Methyltransf_16"/>
</dbReference>
<dbReference type="Pfam" id="PF12796">
    <property type="entry name" value="Ank_2"/>
    <property type="match status" value="1"/>
</dbReference>
<dbReference type="SUPFAM" id="SSF48403">
    <property type="entry name" value="Ankyrin repeat"/>
    <property type="match status" value="1"/>
</dbReference>
<feature type="repeat" description="ANK" evidence="3">
    <location>
        <begin position="279"/>
        <end position="311"/>
    </location>
</feature>
<dbReference type="EMBL" id="LSRX01000176">
    <property type="protein sequence ID" value="OLQ05765.1"/>
    <property type="molecule type" value="Genomic_DNA"/>
</dbReference>
<keyword evidence="2 3" id="KW-0040">ANK repeat</keyword>
<dbReference type="SUPFAM" id="SSF53335">
    <property type="entry name" value="S-adenosyl-L-methionine-dependent methyltransferases"/>
    <property type="match status" value="1"/>
</dbReference>
<dbReference type="CDD" id="cd02440">
    <property type="entry name" value="AdoMet_MTases"/>
    <property type="match status" value="1"/>
</dbReference>
<dbReference type="PROSITE" id="PS50297">
    <property type="entry name" value="ANK_REP_REGION"/>
    <property type="match status" value="2"/>
</dbReference>
<feature type="repeat" description="ANK" evidence="3">
    <location>
        <begin position="312"/>
        <end position="344"/>
    </location>
</feature>
<accession>A0A1Q9EE98</accession>